<proteinExistence type="predicted"/>
<accession>A0A919R010</accession>
<evidence type="ECO:0000313" key="3">
    <source>
        <dbReference type="Proteomes" id="UP000655287"/>
    </source>
</evidence>
<comment type="caution">
    <text evidence="2">The sequence shown here is derived from an EMBL/GenBank/DDBJ whole genome shotgun (WGS) entry which is preliminary data.</text>
</comment>
<evidence type="ECO:0000313" key="2">
    <source>
        <dbReference type="EMBL" id="GII76478.1"/>
    </source>
</evidence>
<dbReference type="AlphaFoldDB" id="A0A919R010"/>
<evidence type="ECO:0000259" key="1">
    <source>
        <dbReference type="Pfam" id="PF04149"/>
    </source>
</evidence>
<dbReference type="EMBL" id="BOOU01000019">
    <property type="protein sequence ID" value="GII76478.1"/>
    <property type="molecule type" value="Genomic_DNA"/>
</dbReference>
<dbReference type="Proteomes" id="UP000655287">
    <property type="component" value="Unassembled WGS sequence"/>
</dbReference>
<protein>
    <recommendedName>
        <fullName evidence="1">DUF397 domain-containing protein</fullName>
    </recommendedName>
</protein>
<name>A0A919R010_9ACTN</name>
<dbReference type="InterPro" id="IPR007278">
    <property type="entry name" value="DUF397"/>
</dbReference>
<keyword evidence="3" id="KW-1185">Reference proteome</keyword>
<organism evidence="2 3">
    <name type="scientific">Sphaerisporangium rufum</name>
    <dbReference type="NCBI Taxonomy" id="1381558"/>
    <lineage>
        <taxon>Bacteria</taxon>
        <taxon>Bacillati</taxon>
        <taxon>Actinomycetota</taxon>
        <taxon>Actinomycetes</taxon>
        <taxon>Streptosporangiales</taxon>
        <taxon>Streptosporangiaceae</taxon>
        <taxon>Sphaerisporangium</taxon>
    </lineage>
</organism>
<dbReference type="Pfam" id="PF04149">
    <property type="entry name" value="DUF397"/>
    <property type="match status" value="1"/>
</dbReference>
<sequence length="64" mass="6994">MDLSRTVWRRSSHSGGGGGMCLEVAIDLPDVVAVRDSKVRVQAPAGTAAREWQVLLRTIRQGEF</sequence>
<dbReference type="RefSeq" id="WP_203983110.1">
    <property type="nucleotide sequence ID" value="NZ_BOOU01000019.1"/>
</dbReference>
<feature type="domain" description="DUF397" evidence="1">
    <location>
        <begin position="7"/>
        <end position="60"/>
    </location>
</feature>
<reference evidence="2" key="1">
    <citation type="submission" date="2021-01" db="EMBL/GenBank/DDBJ databases">
        <title>Whole genome shotgun sequence of Sphaerisporangium rufum NBRC 109079.</title>
        <authorList>
            <person name="Komaki H."/>
            <person name="Tamura T."/>
        </authorList>
    </citation>
    <scope>NUCLEOTIDE SEQUENCE</scope>
    <source>
        <strain evidence="2">NBRC 109079</strain>
    </source>
</reference>
<gene>
    <name evidence="2" type="ORF">Sru01_14600</name>
</gene>